<dbReference type="Proteomes" id="UP000283709">
    <property type="component" value="Unassembled WGS sequence"/>
</dbReference>
<reference evidence="1 2" key="1">
    <citation type="submission" date="2016-07" db="EMBL/GenBank/DDBJ databases">
        <title>Genome analysis of Burkholderia fungorum ES3-20.</title>
        <authorList>
            <person name="Xu D."/>
            <person name="Yao R."/>
            <person name="Zheng S."/>
        </authorList>
    </citation>
    <scope>NUCLEOTIDE SEQUENCE [LARGE SCALE GENOMIC DNA]</scope>
    <source>
        <strain evidence="1 2">ES3-20</strain>
    </source>
</reference>
<evidence type="ECO:0000313" key="2">
    <source>
        <dbReference type="Proteomes" id="UP000283709"/>
    </source>
</evidence>
<proteinExistence type="predicted"/>
<name>A0A420FUY9_9BURK</name>
<evidence type="ECO:0000313" key="1">
    <source>
        <dbReference type="EMBL" id="RKF36722.1"/>
    </source>
</evidence>
<protein>
    <submittedName>
        <fullName evidence="1">Uncharacterized protein</fullName>
    </submittedName>
</protein>
<comment type="caution">
    <text evidence="1">The sequence shown here is derived from an EMBL/GenBank/DDBJ whole genome shotgun (WGS) entry which is preliminary data.</text>
</comment>
<sequence length="120" mass="13615">MTNPLNLDLRARAELLAYLVSSHLLAKQLTGDWLSHGHVVESTILWLNTNGGGADVMQRVMLSSRALELARQLETAPLPVFSRQMVTTLFCENLRLDFRSETARNIYQHCLTYLVGTRWS</sequence>
<dbReference type="AlphaFoldDB" id="A0A420FUY9"/>
<organism evidence="1 2">
    <name type="scientific">Paraburkholderia fungorum</name>
    <dbReference type="NCBI Taxonomy" id="134537"/>
    <lineage>
        <taxon>Bacteria</taxon>
        <taxon>Pseudomonadati</taxon>
        <taxon>Pseudomonadota</taxon>
        <taxon>Betaproteobacteria</taxon>
        <taxon>Burkholderiales</taxon>
        <taxon>Burkholderiaceae</taxon>
        <taxon>Paraburkholderia</taxon>
    </lineage>
</organism>
<dbReference type="EMBL" id="MCAS01000037">
    <property type="protein sequence ID" value="RKF36722.1"/>
    <property type="molecule type" value="Genomic_DNA"/>
</dbReference>
<accession>A0A420FUY9</accession>
<gene>
    <name evidence="1" type="ORF">BCY88_35390</name>
</gene>